<dbReference type="PANTHER" id="PTHR46211:SF1">
    <property type="entry name" value="GLYCEROPHOSPHODIESTER PHOSPHODIESTERASE, CYTOPLASMIC"/>
    <property type="match status" value="1"/>
</dbReference>
<keyword evidence="1" id="KW-0732">Signal</keyword>
<dbReference type="SUPFAM" id="SSF51695">
    <property type="entry name" value="PLC-like phosphodiesterases"/>
    <property type="match status" value="1"/>
</dbReference>
<feature type="domain" description="GP-PDE" evidence="2">
    <location>
        <begin position="227"/>
        <end position="463"/>
    </location>
</feature>
<dbReference type="Proteomes" id="UP001434337">
    <property type="component" value="Chromosome"/>
</dbReference>
<dbReference type="Gene3D" id="2.60.120.560">
    <property type="entry name" value="Exo-inulinase, domain 1"/>
    <property type="match status" value="1"/>
</dbReference>
<evidence type="ECO:0000313" key="4">
    <source>
        <dbReference type="Proteomes" id="UP001434337"/>
    </source>
</evidence>
<dbReference type="Pfam" id="PF03009">
    <property type="entry name" value="GDPD"/>
    <property type="match status" value="1"/>
</dbReference>
<dbReference type="InterPro" id="IPR013783">
    <property type="entry name" value="Ig-like_fold"/>
</dbReference>
<evidence type="ECO:0000259" key="2">
    <source>
        <dbReference type="PROSITE" id="PS51704"/>
    </source>
</evidence>
<reference evidence="3 4" key="1">
    <citation type="journal article" date="2023" name="Environ Microbiome">
        <title>A coral-associated actinobacterium mitigates coral bleaching under heat stress.</title>
        <authorList>
            <person name="Li J."/>
            <person name="Zou Y."/>
            <person name="Li Q."/>
            <person name="Zhang J."/>
            <person name="Bourne D.G."/>
            <person name="Lyu Y."/>
            <person name="Liu C."/>
            <person name="Zhang S."/>
        </authorList>
    </citation>
    <scope>NUCLEOTIDE SEQUENCE [LARGE SCALE GENOMIC DNA]</scope>
    <source>
        <strain evidence="3 4">SCSIO 13291</strain>
    </source>
</reference>
<dbReference type="RefSeq" id="WP_342372751.1">
    <property type="nucleotide sequence ID" value="NZ_CP115965.1"/>
</dbReference>
<dbReference type="Pfam" id="PF06439">
    <property type="entry name" value="3keto-disac_hyd"/>
    <property type="match status" value="1"/>
</dbReference>
<accession>A0ABZ3C9G9</accession>
<dbReference type="EMBL" id="CP115965">
    <property type="protein sequence ID" value="WZW98849.1"/>
    <property type="molecule type" value="Genomic_DNA"/>
</dbReference>
<gene>
    <name evidence="3" type="ORF">PCC79_01160</name>
</gene>
<protein>
    <submittedName>
        <fullName evidence="3">Glycerophosphodiester phosphodiesterase family protein</fullName>
    </submittedName>
</protein>
<evidence type="ECO:0000313" key="3">
    <source>
        <dbReference type="EMBL" id="WZW98849.1"/>
    </source>
</evidence>
<dbReference type="InterPro" id="IPR010496">
    <property type="entry name" value="AL/BT2_dom"/>
</dbReference>
<dbReference type="Gene3D" id="3.20.20.190">
    <property type="entry name" value="Phosphatidylinositol (PI) phosphodiesterase"/>
    <property type="match status" value="1"/>
</dbReference>
<keyword evidence="4" id="KW-1185">Reference proteome</keyword>
<evidence type="ECO:0000256" key="1">
    <source>
        <dbReference type="SAM" id="SignalP"/>
    </source>
</evidence>
<dbReference type="Pfam" id="PF17957">
    <property type="entry name" value="Big_7"/>
    <property type="match status" value="1"/>
</dbReference>
<dbReference type="PROSITE" id="PS51704">
    <property type="entry name" value="GP_PDE"/>
    <property type="match status" value="1"/>
</dbReference>
<dbReference type="Gene3D" id="2.60.40.10">
    <property type="entry name" value="Immunoglobulins"/>
    <property type="match status" value="1"/>
</dbReference>
<feature type="chain" id="PRO_5046646138" evidence="1">
    <location>
        <begin position="34"/>
        <end position="616"/>
    </location>
</feature>
<organism evidence="3 4">
    <name type="scientific">Propioniciclava soli</name>
    <dbReference type="NCBI Taxonomy" id="2775081"/>
    <lineage>
        <taxon>Bacteria</taxon>
        <taxon>Bacillati</taxon>
        <taxon>Actinomycetota</taxon>
        <taxon>Actinomycetes</taxon>
        <taxon>Propionibacteriales</taxon>
        <taxon>Propionibacteriaceae</taxon>
        <taxon>Propioniciclava</taxon>
    </lineage>
</organism>
<proteinExistence type="predicted"/>
<sequence>MPRSPHRLTAGALAALLGASTLGLGLAAPTAQAAPGDVVISENFDDGQVPAGWRAVSGPWSVVDGRLVVSGGQISRMTFGENLTNYRLDADVRFEQVANATRWAGVLVDAPADGAVPWWQAVMRTTSTAANGIEIAQRTPSNGWNVPFTASAPTDAGVGRDVAVSIEVRGTQVRWFFDGAPVLEGRVQRTADGVQGLVADGSTVSFDNVVVTEIEPATLNQGDGELPAIAAHRGYSAVNPENTLAALVAGARAGAAWVETDVHTSADGVPVIMHDDTVDRTTPGSGRASGLTGPALTGLDAGSWFDAAFAAQRVPTLDEALEVTARSTSDLLLEIKGPETPAEVARTLDAVRAAGMADRTLVQSFDEAVLRAARAHDPSIRLGLLRGQLDADPVAVSRDLGVVAYNPSFGALRNRPSLVGELNAAGVAVFAWTADAATDWAWLTDAGVDGIITNRPGALGGWLTAREQAPAPAPAPAPTVTVVAPADGSTVERGERFAVAASTTDATDVTVTLDGAAVTSGSIEASALTLGRHTVTATASGAGGTATASSTFEVVVTAEGLRGRLIAADVSLGQLQQMLTAVQKEDWGRLRNAVVRHVADAATRARLLEEIDALAG</sequence>
<dbReference type="PANTHER" id="PTHR46211">
    <property type="entry name" value="GLYCEROPHOSPHORYL DIESTER PHOSPHODIESTERASE"/>
    <property type="match status" value="1"/>
</dbReference>
<dbReference type="InterPro" id="IPR030395">
    <property type="entry name" value="GP_PDE_dom"/>
</dbReference>
<name>A0ABZ3C9G9_9ACTN</name>
<feature type="signal peptide" evidence="1">
    <location>
        <begin position="1"/>
        <end position="33"/>
    </location>
</feature>
<dbReference type="InterPro" id="IPR017946">
    <property type="entry name" value="PLC-like_Pdiesterase_TIM-brl"/>
</dbReference>